<organism evidence="2 3">
    <name type="scientific">Candidatus Marinarcus aquaticus</name>
    <dbReference type="NCBI Taxonomy" id="2044504"/>
    <lineage>
        <taxon>Bacteria</taxon>
        <taxon>Pseudomonadati</taxon>
        <taxon>Campylobacterota</taxon>
        <taxon>Epsilonproteobacteria</taxon>
        <taxon>Campylobacterales</taxon>
        <taxon>Arcobacteraceae</taxon>
        <taxon>Candidatus Marinarcus</taxon>
    </lineage>
</organism>
<evidence type="ECO:0000259" key="1">
    <source>
        <dbReference type="Pfam" id="PF14535"/>
    </source>
</evidence>
<dbReference type="AlphaFoldDB" id="A0A4Q0XM33"/>
<accession>A0A4Q0XM33</accession>
<dbReference type="Gene3D" id="3.30.300.30">
    <property type="match status" value="1"/>
</dbReference>
<reference evidence="2 3" key="1">
    <citation type="submission" date="2017-10" db="EMBL/GenBank/DDBJ databases">
        <title>Genomics of the genus Arcobacter.</title>
        <authorList>
            <person name="Perez-Cataluna A."/>
            <person name="Figueras M.J."/>
        </authorList>
    </citation>
    <scope>NUCLEOTIDE SEQUENCE [LARGE SCALE GENOMIC DNA]</scope>
    <source>
        <strain evidence="2 3">CECT 8987</strain>
    </source>
</reference>
<dbReference type="SUPFAM" id="SSF56801">
    <property type="entry name" value="Acetyl-CoA synthetase-like"/>
    <property type="match status" value="1"/>
</dbReference>
<evidence type="ECO:0000313" key="2">
    <source>
        <dbReference type="EMBL" id="RXJ54425.1"/>
    </source>
</evidence>
<dbReference type="Gene3D" id="3.40.50.12780">
    <property type="entry name" value="N-terminal domain of ligase-like"/>
    <property type="match status" value="1"/>
</dbReference>
<dbReference type="PANTHER" id="PTHR43845">
    <property type="entry name" value="BLR5969 PROTEIN"/>
    <property type="match status" value="1"/>
</dbReference>
<proteinExistence type="predicted"/>
<feature type="domain" description="AMP-dependent ligase C-terminal" evidence="1">
    <location>
        <begin position="322"/>
        <end position="401"/>
    </location>
</feature>
<dbReference type="OrthoDB" id="580775at2"/>
<dbReference type="InterPro" id="IPR042099">
    <property type="entry name" value="ANL_N_sf"/>
</dbReference>
<dbReference type="Proteomes" id="UP000290657">
    <property type="component" value="Unassembled WGS sequence"/>
</dbReference>
<comment type="caution">
    <text evidence="2">The sequence shown here is derived from an EMBL/GenBank/DDBJ whole genome shotgun (WGS) entry which is preliminary data.</text>
</comment>
<keyword evidence="3" id="KW-1185">Reference proteome</keyword>
<protein>
    <recommendedName>
        <fullName evidence="1">AMP-dependent ligase C-terminal domain-containing protein</fullName>
    </recommendedName>
</protein>
<dbReference type="RefSeq" id="WP_128997015.1">
    <property type="nucleotide sequence ID" value="NZ_PDKN01000010.1"/>
</dbReference>
<sequence length="416" mass="48180">MGDLILKENFDLESIKLKNDFYSDKYYDIKMFDDLPLTTKDELLKNQVKYPPYGNFRDNDILIEQIYRTSGTTSKPLMLSFSKYDIEYITDIGADCFRYSGMGSIGNKEIVINCLNLSMWAGGFFDAQSMMKTGVQVINFGTGNTNELIKLILDLSLSFKVSLHCTPSYLPIIEKRFYSEFKKYPRDLNLFKLYLGAEGGIQNNEFRNNLIKKWDCGIYNANYGMSEICSIMASANDENMLKFSEKLFESYYVELNIDNRLINILDANIDEQGELVISSFNKESQPLIRYSTKEKIKIVKKENKSIFFEVIGRSDDMIVVKGINFFPEQLRSVISEFKELSGQYQLQIHKNNNNEITDVNLICELSNEEHKLDNKTLRDKLIYKIRNELTVSVDVNFTYKFEILGNKLKLINIVKG</sequence>
<dbReference type="InterPro" id="IPR045851">
    <property type="entry name" value="AMP-bd_C_sf"/>
</dbReference>
<evidence type="ECO:0000313" key="3">
    <source>
        <dbReference type="Proteomes" id="UP000290657"/>
    </source>
</evidence>
<gene>
    <name evidence="2" type="ORF">CRV04_11570</name>
</gene>
<dbReference type="InterPro" id="IPR028154">
    <property type="entry name" value="AMP-dep_Lig_C"/>
</dbReference>
<dbReference type="PANTHER" id="PTHR43845:SF1">
    <property type="entry name" value="BLR5969 PROTEIN"/>
    <property type="match status" value="1"/>
</dbReference>
<dbReference type="Pfam" id="PF14535">
    <property type="entry name" value="AMP-binding_C_2"/>
    <property type="match status" value="1"/>
</dbReference>
<dbReference type="EMBL" id="PDKN01000010">
    <property type="protein sequence ID" value="RXJ54425.1"/>
    <property type="molecule type" value="Genomic_DNA"/>
</dbReference>
<name>A0A4Q0XM33_9BACT</name>